<evidence type="ECO:0008006" key="3">
    <source>
        <dbReference type="Google" id="ProtNLM"/>
    </source>
</evidence>
<feature type="non-terminal residue" evidence="1">
    <location>
        <position position="1"/>
    </location>
</feature>
<dbReference type="PANTHER" id="PTHR22605">
    <property type="entry name" value="RZ-TYPE DOMAIN-CONTAINING PROTEIN"/>
    <property type="match status" value="1"/>
</dbReference>
<accession>A0A2N0NKC8</accession>
<dbReference type="InterPro" id="IPR031248">
    <property type="entry name" value="RNF213"/>
</dbReference>
<dbReference type="VEuPathDB" id="FungiDB:RhiirA1_543739"/>
<evidence type="ECO:0000313" key="2">
    <source>
        <dbReference type="Proteomes" id="UP000232722"/>
    </source>
</evidence>
<organism evidence="1 2">
    <name type="scientific">Rhizophagus irregularis</name>
    <dbReference type="NCBI Taxonomy" id="588596"/>
    <lineage>
        <taxon>Eukaryota</taxon>
        <taxon>Fungi</taxon>
        <taxon>Fungi incertae sedis</taxon>
        <taxon>Mucoromycota</taxon>
        <taxon>Glomeromycotina</taxon>
        <taxon>Glomeromycetes</taxon>
        <taxon>Glomerales</taxon>
        <taxon>Glomeraceae</taxon>
        <taxon>Rhizophagus</taxon>
    </lineage>
</organism>
<evidence type="ECO:0000313" key="1">
    <source>
        <dbReference type="EMBL" id="PKB95028.1"/>
    </source>
</evidence>
<dbReference type="PANTHER" id="PTHR22605:SF1">
    <property type="entry name" value="RZ-TYPE DOMAIN-CONTAINING PROTEIN"/>
    <property type="match status" value="1"/>
</dbReference>
<dbReference type="AlphaFoldDB" id="A0A2N0NKC8"/>
<comment type="caution">
    <text evidence="1">The sequence shown here is derived from an EMBL/GenBank/DDBJ whole genome shotgun (WGS) entry which is preliminary data.</text>
</comment>
<name>A0A2N0NKC8_9GLOM</name>
<sequence length="616" mass="70693">IIKVFEKANKFQETTSKQFPVASVVLLDEVGLAETSPFNPLKVLHSLLEPSYPATGPTVSVIGISNWRLDNSKSSRALLVQRPQFNLNDLVDTAERLLNKRAIASGQRGALSPLAKAYSNFEKHGQSSSNFHGLRDYYALVKRLSLNEMTPENIQMALARNFGGTDNHVKLCDQYFGNVLKMFNNHKPWTYKQVPVEQLIDTNLKDPDARHLMVIGKSDSIVNLLTYQLRKRDLDPVVILGSQFPDDQEDYYYSVLRRIMMCVEAGRPLILTDLEIIYGSLYDLWNQNYIVVGSKDNVKYFTRVALGAYANPMLYVSPNFKCILVMDENKLALADPPLLNRFEKQKMSINDILDNDQKLFYENLNDWARKFSTLIDNNQATQSRNKFTQKDLFIGFDKNETLQSLIIDIMKNNPEADEEEILEKCKECLIATATSDGVVRAELSALERDEFEKWKHVYFNQQHHDSLYDYFDNQGTSSVPNGHLLIINTFSNINTDVMFCLRKFSCQVDKLSIFKTEAQLSNRVKHFWSEESNDQMLILQCDITTVSTGCIKLAKLIIEQFRKDFIAKKDQMEHIVPMKHACIILHIHRDQESTFSSFNFMCGWKQITIETLSGSN</sequence>
<reference evidence="1 2" key="2">
    <citation type="submission" date="2017-09" db="EMBL/GenBank/DDBJ databases">
        <title>Extensive intraspecific genome diversity in a model arbuscular mycorrhizal fungus.</title>
        <authorList>
            <person name="Chen E.C."/>
            <person name="Morin E."/>
            <person name="Beaudet D."/>
            <person name="Noel J."/>
            <person name="Ndikumana S."/>
            <person name="Charron P."/>
            <person name="St-Onge C."/>
            <person name="Giorgi J."/>
            <person name="Grigoriev I.V."/>
            <person name="Roux C."/>
            <person name="Martin F.M."/>
            <person name="Corradi N."/>
        </authorList>
    </citation>
    <scope>NUCLEOTIDE SEQUENCE [LARGE SCALE GENOMIC DNA]</scope>
    <source>
        <strain evidence="1 2">A5</strain>
    </source>
</reference>
<dbReference type="GO" id="GO:0004842">
    <property type="term" value="F:ubiquitin-protein transferase activity"/>
    <property type="evidence" value="ECO:0007669"/>
    <property type="project" value="InterPro"/>
</dbReference>
<dbReference type="EMBL" id="LLXJ01005232">
    <property type="protein sequence ID" value="PKB95028.1"/>
    <property type="molecule type" value="Genomic_DNA"/>
</dbReference>
<gene>
    <name evidence="1" type="ORF">RhiirA5_386281</name>
</gene>
<dbReference type="GO" id="GO:0016887">
    <property type="term" value="F:ATP hydrolysis activity"/>
    <property type="evidence" value="ECO:0007669"/>
    <property type="project" value="InterPro"/>
</dbReference>
<protein>
    <recommendedName>
        <fullName evidence="3">ATPase AAA-type core domain-containing protein</fullName>
    </recommendedName>
</protein>
<reference evidence="1 2" key="1">
    <citation type="submission" date="2016-04" db="EMBL/GenBank/DDBJ databases">
        <title>Genome analyses suggest a sexual origin of heterokaryosis in a supposedly ancient asexual fungus.</title>
        <authorList>
            <person name="Ropars J."/>
            <person name="Sedzielewska K."/>
            <person name="Noel J."/>
            <person name="Charron P."/>
            <person name="Farinelli L."/>
            <person name="Marton T."/>
            <person name="Kruger M."/>
            <person name="Pelin A."/>
            <person name="Brachmann A."/>
            <person name="Corradi N."/>
        </authorList>
    </citation>
    <scope>NUCLEOTIDE SEQUENCE [LARGE SCALE GENOMIC DNA]</scope>
    <source>
        <strain evidence="1 2">A5</strain>
    </source>
</reference>
<dbReference type="Proteomes" id="UP000232722">
    <property type="component" value="Unassembled WGS sequence"/>
</dbReference>
<feature type="non-terminal residue" evidence="1">
    <location>
        <position position="616"/>
    </location>
</feature>
<proteinExistence type="predicted"/>